<dbReference type="GO" id="GO:0007154">
    <property type="term" value="P:cell communication"/>
    <property type="evidence" value="ECO:0007669"/>
    <property type="project" value="InterPro"/>
</dbReference>
<feature type="chain" id="PRO_5040496051" description="Calx-beta domain-containing protein" evidence="4">
    <location>
        <begin position="25"/>
        <end position="499"/>
    </location>
</feature>
<keyword evidence="3" id="KW-0106">Calcium</keyword>
<name>A0A9Q3YHR8_VIBPH</name>
<dbReference type="Gene3D" id="2.60.40.2030">
    <property type="match status" value="1"/>
</dbReference>
<dbReference type="SUPFAM" id="SSF141072">
    <property type="entry name" value="CalX-like"/>
    <property type="match status" value="1"/>
</dbReference>
<proteinExistence type="predicted"/>
<dbReference type="EMBL" id="JACVHL010000002">
    <property type="protein sequence ID" value="MCC3803832.1"/>
    <property type="molecule type" value="Genomic_DNA"/>
</dbReference>
<dbReference type="RefSeq" id="WP_228085506.1">
    <property type="nucleotide sequence ID" value="NZ_JACVHL010000002.1"/>
</dbReference>
<evidence type="ECO:0000256" key="1">
    <source>
        <dbReference type="ARBA" id="ARBA00022729"/>
    </source>
</evidence>
<accession>A0A9Q3YHR8</accession>
<dbReference type="Proteomes" id="UP000726777">
    <property type="component" value="Unassembled WGS sequence"/>
</dbReference>
<gene>
    <name evidence="6" type="ORF">IB292_02160</name>
</gene>
<dbReference type="AlphaFoldDB" id="A0A9Q3YHR8"/>
<sequence>MRLHLKLKPVVASAMIASSFNAIAASQLVPTNIDHSKNVTIDLKSKVGLATDLYITDHNDDPTPGIITGEIYSIQGNLATGKQTVKFTLNQKSSGPIIVNEQTVTPGQQITFTTMIAEDGRLRIPYKATTDQNTKFDYSVEIPQLVSKNDKVPDLSVGDVSVQEGNSGSKMVNITIGMDVKFGKPVSFSYLTNDIDTASIAGEARNLAFDHHGNPFISIVDNPNGGRLVLDAGFPKLYNGTGGTGNTWQYLANVYNWIKADNFGSGIMLLGDKPGSHGGNYRVKDHSSRAGFGSSFTTWARNNGIPLTIKDVDNFGGFGRANVSLAELKKYKAVFVMGSATVGSGGFTQSTIKAFSDYSKSGGGIMLISDHDVFQHSANQIASVFNLRFYGNVNRAPISVPDLIARYGNHPLWDGLSVIPAGGSEGNVDISAVDFSAIDYEGVGGQIIFQPGETSVTVPIKIYGDTIREGNERFSIDVQNAVNANLADGKGIVTILNDD</sequence>
<evidence type="ECO:0000313" key="6">
    <source>
        <dbReference type="EMBL" id="MCC3803832.1"/>
    </source>
</evidence>
<dbReference type="GO" id="GO:0016020">
    <property type="term" value="C:membrane"/>
    <property type="evidence" value="ECO:0007669"/>
    <property type="project" value="InterPro"/>
</dbReference>
<keyword evidence="1 4" id="KW-0732">Signal</keyword>
<evidence type="ECO:0000313" key="7">
    <source>
        <dbReference type="Proteomes" id="UP000726777"/>
    </source>
</evidence>
<evidence type="ECO:0000259" key="5">
    <source>
        <dbReference type="Pfam" id="PF03160"/>
    </source>
</evidence>
<feature type="domain" description="Calx-beta" evidence="5">
    <location>
        <begin position="437"/>
        <end position="498"/>
    </location>
</feature>
<feature type="signal peptide" evidence="4">
    <location>
        <begin position="1"/>
        <end position="24"/>
    </location>
</feature>
<keyword evidence="2" id="KW-0677">Repeat</keyword>
<evidence type="ECO:0000256" key="3">
    <source>
        <dbReference type="ARBA" id="ARBA00022837"/>
    </source>
</evidence>
<comment type="caution">
    <text evidence="6">The sequence shown here is derived from an EMBL/GenBank/DDBJ whole genome shotgun (WGS) entry which is preliminary data.</text>
</comment>
<protein>
    <recommendedName>
        <fullName evidence="5">Calx-beta domain-containing protein</fullName>
    </recommendedName>
</protein>
<evidence type="ECO:0000256" key="2">
    <source>
        <dbReference type="ARBA" id="ARBA00022737"/>
    </source>
</evidence>
<dbReference type="Pfam" id="PF03160">
    <property type="entry name" value="Calx-beta"/>
    <property type="match status" value="1"/>
</dbReference>
<reference evidence="6" key="1">
    <citation type="submission" date="2020-09" db="EMBL/GenBank/DDBJ databases">
        <title>Genome sequence of Vibrio parahaemolyticus isolates.</title>
        <authorList>
            <person name="Hammerl J.A."/>
            <person name="Strauch E."/>
        </authorList>
    </citation>
    <scope>NUCLEOTIDE SEQUENCE</scope>
    <source>
        <strain evidence="6">17-VB00146</strain>
    </source>
</reference>
<dbReference type="InterPro" id="IPR003644">
    <property type="entry name" value="Calx_beta"/>
</dbReference>
<evidence type="ECO:0000256" key="4">
    <source>
        <dbReference type="SAM" id="SignalP"/>
    </source>
</evidence>
<organism evidence="6 7">
    <name type="scientific">Vibrio parahaemolyticus</name>
    <dbReference type="NCBI Taxonomy" id="670"/>
    <lineage>
        <taxon>Bacteria</taxon>
        <taxon>Pseudomonadati</taxon>
        <taxon>Pseudomonadota</taxon>
        <taxon>Gammaproteobacteria</taxon>
        <taxon>Vibrionales</taxon>
        <taxon>Vibrionaceae</taxon>
        <taxon>Vibrio</taxon>
    </lineage>
</organism>
<dbReference type="InterPro" id="IPR038081">
    <property type="entry name" value="CalX-like_sf"/>
</dbReference>